<accession>A0A0S4IPN3</accession>
<feature type="compositionally biased region" description="Basic and acidic residues" evidence="1">
    <location>
        <begin position="462"/>
        <end position="475"/>
    </location>
</feature>
<gene>
    <name evidence="3" type="ORF">BSAL_66655</name>
</gene>
<organism evidence="3 4">
    <name type="scientific">Bodo saltans</name>
    <name type="common">Flagellated protozoan</name>
    <dbReference type="NCBI Taxonomy" id="75058"/>
    <lineage>
        <taxon>Eukaryota</taxon>
        <taxon>Discoba</taxon>
        <taxon>Euglenozoa</taxon>
        <taxon>Kinetoplastea</taxon>
        <taxon>Metakinetoplastina</taxon>
        <taxon>Eubodonida</taxon>
        <taxon>Bodonidae</taxon>
        <taxon>Bodo</taxon>
    </lineage>
</organism>
<dbReference type="CDD" id="cd04458">
    <property type="entry name" value="CSP_CDS"/>
    <property type="match status" value="1"/>
</dbReference>
<dbReference type="SUPFAM" id="SSF50249">
    <property type="entry name" value="Nucleic acid-binding proteins"/>
    <property type="match status" value="1"/>
</dbReference>
<dbReference type="OrthoDB" id="422005at2759"/>
<dbReference type="GO" id="GO:0003676">
    <property type="term" value="F:nucleic acid binding"/>
    <property type="evidence" value="ECO:0007669"/>
    <property type="project" value="InterPro"/>
</dbReference>
<proteinExistence type="predicted"/>
<dbReference type="Pfam" id="PF00313">
    <property type="entry name" value="CSD"/>
    <property type="match status" value="1"/>
</dbReference>
<name>A0A0S4IPN3_BODSA</name>
<dbReference type="PROSITE" id="PS51857">
    <property type="entry name" value="CSD_2"/>
    <property type="match status" value="1"/>
</dbReference>
<feature type="compositionally biased region" description="Basic and acidic residues" evidence="1">
    <location>
        <begin position="91"/>
        <end position="134"/>
    </location>
</feature>
<dbReference type="Proteomes" id="UP000051952">
    <property type="component" value="Unassembled WGS sequence"/>
</dbReference>
<feature type="region of interest" description="Disordered" evidence="1">
    <location>
        <begin position="446"/>
        <end position="498"/>
    </location>
</feature>
<dbReference type="SMART" id="SM00357">
    <property type="entry name" value="CSP"/>
    <property type="match status" value="1"/>
</dbReference>
<protein>
    <submittedName>
        <fullName evidence="3">Bodo-specific multi-copy gene family, putative</fullName>
    </submittedName>
</protein>
<sequence>MFRSIALFNKGKVSKWFHQKRYGFIVEEGTNKSYFVHRQGLNVPEGAVRALSIGQEVEFEIAKDDDDREKAVGVTAVGGGPPQAPRPPQRQFDDRRPRQQGDRGGYDRGGRSSDNNGQRHDKQSIKHNDPYTWPKDLEVEDTRAILRGKVSENTPVNYYVLTALRRTNMFDQLLEELQKIIKQPPSGRVNAEEYLSEHLNNKAHKCSMALQERAEASDELTFFLAKPYWGSNKRCRISCFSPRGSGKTQFLKHYFFKFHEEAIKHGRVIVRCCDKAESGGERWIKLVMEGKDKRTPLDHARAGLCELIQSHVESVTGRDQQKSDYDSSNKAYASWIRVTKSHFNIPDGVAMDPLIVLDTCEVLGETDCKHEVHTRVRPDTPDTPFTLLEGGVHVALTELLYSNAVPNALTYFGSSAHHDAYIYCRKVEDGGRVVWKGAVPLQLRNGRPKSYGDLKPQLMTIREPEPDKENQSDEKKKKRSRKGPTALPTAPPAPQHHLPLLLSVNQNECKPMKEDNRCKPMKEEKRIVMIEADKMSTTGWLWLLAPGEQE</sequence>
<dbReference type="AlphaFoldDB" id="A0A0S4IPN3"/>
<dbReference type="InterPro" id="IPR012340">
    <property type="entry name" value="NA-bd_OB-fold"/>
</dbReference>
<evidence type="ECO:0000259" key="2">
    <source>
        <dbReference type="PROSITE" id="PS51857"/>
    </source>
</evidence>
<dbReference type="VEuPathDB" id="TriTrypDB:BSAL_66655"/>
<evidence type="ECO:0000313" key="4">
    <source>
        <dbReference type="Proteomes" id="UP000051952"/>
    </source>
</evidence>
<keyword evidence="4" id="KW-1185">Reference proteome</keyword>
<feature type="domain" description="CSD" evidence="2">
    <location>
        <begin position="8"/>
        <end position="76"/>
    </location>
</feature>
<dbReference type="PANTHER" id="PTHR46565">
    <property type="entry name" value="COLD SHOCK DOMAIN PROTEIN 2"/>
    <property type="match status" value="1"/>
</dbReference>
<reference evidence="4" key="1">
    <citation type="submission" date="2015-09" db="EMBL/GenBank/DDBJ databases">
        <authorList>
            <consortium name="Pathogen Informatics"/>
        </authorList>
    </citation>
    <scope>NUCLEOTIDE SEQUENCE [LARGE SCALE GENOMIC DNA]</scope>
    <source>
        <strain evidence="4">Lake Konstanz</strain>
    </source>
</reference>
<dbReference type="EMBL" id="CYKH01000428">
    <property type="protein sequence ID" value="CUF87398.1"/>
    <property type="molecule type" value="Genomic_DNA"/>
</dbReference>
<dbReference type="InterPro" id="IPR011129">
    <property type="entry name" value="CSD"/>
</dbReference>
<feature type="region of interest" description="Disordered" evidence="1">
    <location>
        <begin position="64"/>
        <end position="134"/>
    </location>
</feature>
<evidence type="ECO:0000256" key="1">
    <source>
        <dbReference type="SAM" id="MobiDB-lite"/>
    </source>
</evidence>
<dbReference type="PANTHER" id="PTHR46565:SF20">
    <property type="entry name" value="COLD SHOCK DOMAIN-CONTAINING PROTEIN 4"/>
    <property type="match status" value="1"/>
</dbReference>
<dbReference type="InterPro" id="IPR002059">
    <property type="entry name" value="CSP_DNA-bd"/>
</dbReference>
<dbReference type="Gene3D" id="2.40.50.140">
    <property type="entry name" value="Nucleic acid-binding proteins"/>
    <property type="match status" value="1"/>
</dbReference>
<evidence type="ECO:0000313" key="3">
    <source>
        <dbReference type="EMBL" id="CUF87398.1"/>
    </source>
</evidence>